<dbReference type="PROSITE" id="PS51459">
    <property type="entry name" value="FIDO"/>
    <property type="match status" value="1"/>
</dbReference>
<keyword evidence="1" id="KW-0808">Transferase</keyword>
<evidence type="ECO:0000313" key="9">
    <source>
        <dbReference type="EMBL" id="GAA4664953.1"/>
    </source>
</evidence>
<sequence>MECGEATFAYLRSFELMDTPLHGKFDLAHMKEIHKKLFGDVYEWAGKIRLLDITKGNSIFAYYTQIENYAPKITQQLAKERYLRGLDMGEFSIRAGYYMGELNVLHPFREGNGRTLREFMGLLAREASYYIDWSSLEQQEMIKASVAAYHGNFEHLSALIHQNLNLL</sequence>
<keyword evidence="4" id="KW-0067">ATP-binding</keyword>
<keyword evidence="2" id="KW-0548">Nucleotidyltransferase</keyword>
<dbReference type="EMBL" id="BAABJA010000008">
    <property type="protein sequence ID" value="GAA4664953.1"/>
    <property type="molecule type" value="Genomic_DNA"/>
</dbReference>
<dbReference type="EC" id="2.7.7.108" evidence="5"/>
<dbReference type="Proteomes" id="UP001501699">
    <property type="component" value="Unassembled WGS sequence"/>
</dbReference>
<evidence type="ECO:0000256" key="5">
    <source>
        <dbReference type="ARBA" id="ARBA00034531"/>
    </source>
</evidence>
<accession>A0ABP8VJM6</accession>
<dbReference type="PANTHER" id="PTHR39560">
    <property type="entry name" value="PROTEIN ADENYLYLTRANSFERASE FIC-RELATED"/>
    <property type="match status" value="1"/>
</dbReference>
<comment type="caution">
    <text evidence="9">The sequence shown here is derived from an EMBL/GenBank/DDBJ whole genome shotgun (WGS) entry which is preliminary data.</text>
</comment>
<reference evidence="10" key="1">
    <citation type="journal article" date="2019" name="Int. J. Syst. Evol. Microbiol.">
        <title>The Global Catalogue of Microorganisms (GCM) 10K type strain sequencing project: providing services to taxonomists for standard genome sequencing and annotation.</title>
        <authorList>
            <consortium name="The Broad Institute Genomics Platform"/>
            <consortium name="The Broad Institute Genome Sequencing Center for Infectious Disease"/>
            <person name="Wu L."/>
            <person name="Ma J."/>
        </authorList>
    </citation>
    <scope>NUCLEOTIDE SEQUENCE [LARGE SCALE GENOMIC DNA]</scope>
    <source>
        <strain evidence="10">JCM 17714</strain>
    </source>
</reference>
<dbReference type="InterPro" id="IPR003812">
    <property type="entry name" value="Fido"/>
</dbReference>
<protein>
    <recommendedName>
        <fullName evidence="5">protein adenylyltransferase</fullName>
        <ecNumber evidence="5">2.7.7.108</ecNumber>
    </recommendedName>
</protein>
<dbReference type="SUPFAM" id="SSF140931">
    <property type="entry name" value="Fic-like"/>
    <property type="match status" value="1"/>
</dbReference>
<dbReference type="InterPro" id="IPR036597">
    <property type="entry name" value="Fido-like_dom_sf"/>
</dbReference>
<organism evidence="9 10">
    <name type="scientific">Bartonella pachyuromydis</name>
    <dbReference type="NCBI Taxonomy" id="931097"/>
    <lineage>
        <taxon>Bacteria</taxon>
        <taxon>Pseudomonadati</taxon>
        <taxon>Pseudomonadota</taxon>
        <taxon>Alphaproteobacteria</taxon>
        <taxon>Hyphomicrobiales</taxon>
        <taxon>Bartonellaceae</taxon>
        <taxon>Bartonella</taxon>
    </lineage>
</organism>
<comment type="catalytic activity">
    <reaction evidence="6">
        <text>L-threonyl-[protein] + ATP = 3-O-(5'-adenylyl)-L-threonyl-[protein] + diphosphate</text>
        <dbReference type="Rhea" id="RHEA:54292"/>
        <dbReference type="Rhea" id="RHEA-COMP:11060"/>
        <dbReference type="Rhea" id="RHEA-COMP:13847"/>
        <dbReference type="ChEBI" id="CHEBI:30013"/>
        <dbReference type="ChEBI" id="CHEBI:30616"/>
        <dbReference type="ChEBI" id="CHEBI:33019"/>
        <dbReference type="ChEBI" id="CHEBI:138113"/>
        <dbReference type="EC" id="2.7.7.108"/>
    </reaction>
</comment>
<evidence type="ECO:0000313" key="10">
    <source>
        <dbReference type="Proteomes" id="UP001501699"/>
    </source>
</evidence>
<gene>
    <name evidence="9" type="ORF">GCM10023262_12220</name>
</gene>
<proteinExistence type="predicted"/>
<dbReference type="Gene3D" id="1.10.3290.10">
    <property type="entry name" value="Fido-like domain"/>
    <property type="match status" value="1"/>
</dbReference>
<dbReference type="RefSeq" id="WP_345119242.1">
    <property type="nucleotide sequence ID" value="NZ_BAABJA010000008.1"/>
</dbReference>
<evidence type="ECO:0000256" key="7">
    <source>
        <dbReference type="ARBA" id="ARBA00048696"/>
    </source>
</evidence>
<evidence type="ECO:0000259" key="8">
    <source>
        <dbReference type="PROSITE" id="PS51459"/>
    </source>
</evidence>
<dbReference type="Pfam" id="PF02661">
    <property type="entry name" value="Fic"/>
    <property type="match status" value="1"/>
</dbReference>
<keyword evidence="10" id="KW-1185">Reference proteome</keyword>
<evidence type="ECO:0000256" key="2">
    <source>
        <dbReference type="ARBA" id="ARBA00022695"/>
    </source>
</evidence>
<evidence type="ECO:0000256" key="1">
    <source>
        <dbReference type="ARBA" id="ARBA00022679"/>
    </source>
</evidence>
<feature type="domain" description="Fido" evidence="8">
    <location>
        <begin position="25"/>
        <end position="162"/>
    </location>
</feature>
<evidence type="ECO:0000256" key="4">
    <source>
        <dbReference type="ARBA" id="ARBA00022840"/>
    </source>
</evidence>
<comment type="catalytic activity">
    <reaction evidence="7">
        <text>L-tyrosyl-[protein] + ATP = O-(5'-adenylyl)-L-tyrosyl-[protein] + diphosphate</text>
        <dbReference type="Rhea" id="RHEA:54288"/>
        <dbReference type="Rhea" id="RHEA-COMP:10136"/>
        <dbReference type="Rhea" id="RHEA-COMP:13846"/>
        <dbReference type="ChEBI" id="CHEBI:30616"/>
        <dbReference type="ChEBI" id="CHEBI:33019"/>
        <dbReference type="ChEBI" id="CHEBI:46858"/>
        <dbReference type="ChEBI" id="CHEBI:83624"/>
        <dbReference type="EC" id="2.7.7.108"/>
    </reaction>
</comment>
<evidence type="ECO:0000256" key="3">
    <source>
        <dbReference type="ARBA" id="ARBA00022741"/>
    </source>
</evidence>
<keyword evidence="3" id="KW-0547">Nucleotide-binding</keyword>
<name>A0ABP8VJM6_9HYPH</name>
<evidence type="ECO:0000256" key="6">
    <source>
        <dbReference type="ARBA" id="ARBA00047939"/>
    </source>
</evidence>
<dbReference type="PANTHER" id="PTHR39560:SF1">
    <property type="entry name" value="PROTEIN ADENYLYLTRANSFERASE FIC-RELATED"/>
    <property type="match status" value="1"/>
</dbReference>